<sequence>MTGSRWRLILNGKSHGDEAVREAVQACRSQGIDLDVRVTWEEGDAARFAAEVLGGGLDALVAAGGDGTLGQVAAVLAASDEPADALPALGLVALGTANDFAAAAEIPEEVDAAFELVRTLPAHPVDILRIEANDRVHWSINLASGGFGTEATTGANEGLKDMFGGLAYLIGGMSKLGRIEPIAARVHAPGFEWTGAFIALGIGNGRRAGGGMGLCPEALIDDGLLDLTIVPELEGEVAATVATLLREGSEAALARVAVTARLPWVEIESPQPFCLNLDGEPVEARHFRVECVARRLRMHLPAGCPLLGLPGNPAVASGETGQACGDPDEVTGLLPA</sequence>
<keyword evidence="6 14" id="KW-0418">Kinase</keyword>
<evidence type="ECO:0000256" key="5">
    <source>
        <dbReference type="ARBA" id="ARBA00022741"/>
    </source>
</evidence>
<dbReference type="Gene3D" id="2.60.200.40">
    <property type="match status" value="1"/>
</dbReference>
<keyword evidence="5" id="KW-0547">Nucleotide-binding</keyword>
<dbReference type="InterPro" id="IPR005218">
    <property type="entry name" value="Diacylglycerol/lipid_kinase"/>
</dbReference>
<evidence type="ECO:0000256" key="8">
    <source>
        <dbReference type="ARBA" id="ARBA00022842"/>
    </source>
</evidence>
<accession>A0ABP9DQH1</accession>
<proteinExistence type="predicted"/>
<gene>
    <name evidence="14" type="primary">yegS</name>
    <name evidence="14" type="ORF">GCM10023332_02040</name>
</gene>
<name>A0ABP9DQH1_9GAMM</name>
<evidence type="ECO:0000313" key="14">
    <source>
        <dbReference type="EMBL" id="GAA4854263.1"/>
    </source>
</evidence>
<dbReference type="NCBIfam" id="NF009602">
    <property type="entry name" value="PRK13054.1"/>
    <property type="match status" value="1"/>
</dbReference>
<comment type="cofactor">
    <cofactor evidence="1">
        <name>Mg(2+)</name>
        <dbReference type="ChEBI" id="CHEBI:18420"/>
    </cofactor>
</comment>
<keyword evidence="3" id="KW-0808">Transferase</keyword>
<evidence type="ECO:0000256" key="7">
    <source>
        <dbReference type="ARBA" id="ARBA00022840"/>
    </source>
</evidence>
<dbReference type="EMBL" id="BAABJY010000001">
    <property type="protein sequence ID" value="GAA4854263.1"/>
    <property type="molecule type" value="Genomic_DNA"/>
</dbReference>
<organism evidence="14 15">
    <name type="scientific">Luteimonas vadosa</name>
    <dbReference type="NCBI Taxonomy" id="1165507"/>
    <lineage>
        <taxon>Bacteria</taxon>
        <taxon>Pseudomonadati</taxon>
        <taxon>Pseudomonadota</taxon>
        <taxon>Gammaproteobacteria</taxon>
        <taxon>Lysobacterales</taxon>
        <taxon>Lysobacteraceae</taxon>
        <taxon>Luteimonas</taxon>
    </lineage>
</organism>
<dbReference type="SMART" id="SM00046">
    <property type="entry name" value="DAGKc"/>
    <property type="match status" value="1"/>
</dbReference>
<dbReference type="InterPro" id="IPR001206">
    <property type="entry name" value="Diacylglycerol_kinase_cat_dom"/>
</dbReference>
<feature type="domain" description="DAGKc" evidence="13">
    <location>
        <begin position="1"/>
        <end position="134"/>
    </location>
</feature>
<dbReference type="InterPro" id="IPR050187">
    <property type="entry name" value="Lipid_Phosphate_FormReg"/>
</dbReference>
<evidence type="ECO:0000256" key="2">
    <source>
        <dbReference type="ARBA" id="ARBA00022516"/>
    </source>
</evidence>
<reference evidence="15" key="1">
    <citation type="journal article" date="2019" name="Int. J. Syst. Evol. Microbiol.">
        <title>The Global Catalogue of Microorganisms (GCM) 10K type strain sequencing project: providing services to taxonomists for standard genome sequencing and annotation.</title>
        <authorList>
            <consortium name="The Broad Institute Genomics Platform"/>
            <consortium name="The Broad Institute Genome Sequencing Center for Infectious Disease"/>
            <person name="Wu L."/>
            <person name="Ma J."/>
        </authorList>
    </citation>
    <scope>NUCLEOTIDE SEQUENCE [LARGE SCALE GENOMIC DNA]</scope>
    <source>
        <strain evidence="15">JCM 18392</strain>
    </source>
</reference>
<evidence type="ECO:0000256" key="6">
    <source>
        <dbReference type="ARBA" id="ARBA00022777"/>
    </source>
</evidence>
<evidence type="ECO:0000256" key="1">
    <source>
        <dbReference type="ARBA" id="ARBA00001946"/>
    </source>
</evidence>
<keyword evidence="9" id="KW-0443">Lipid metabolism</keyword>
<keyword evidence="4" id="KW-0479">Metal-binding</keyword>
<evidence type="ECO:0000313" key="15">
    <source>
        <dbReference type="Proteomes" id="UP001501323"/>
    </source>
</evidence>
<keyword evidence="7" id="KW-0067">ATP-binding</keyword>
<evidence type="ECO:0000259" key="13">
    <source>
        <dbReference type="PROSITE" id="PS50146"/>
    </source>
</evidence>
<dbReference type="InterPro" id="IPR045540">
    <property type="entry name" value="YegS/DAGK_C"/>
</dbReference>
<comment type="caution">
    <text evidence="14">The sequence shown here is derived from an EMBL/GenBank/DDBJ whole genome shotgun (WGS) entry which is preliminary data.</text>
</comment>
<dbReference type="GO" id="GO:0016301">
    <property type="term" value="F:kinase activity"/>
    <property type="evidence" value="ECO:0007669"/>
    <property type="project" value="UniProtKB-KW"/>
</dbReference>
<dbReference type="PANTHER" id="PTHR12358:SF106">
    <property type="entry name" value="LIPID KINASE YEGS"/>
    <property type="match status" value="1"/>
</dbReference>
<protein>
    <submittedName>
        <fullName evidence="14">Lipid kinase YegS</fullName>
    </submittedName>
</protein>
<dbReference type="InterPro" id="IPR016064">
    <property type="entry name" value="NAD/diacylglycerol_kinase_sf"/>
</dbReference>
<evidence type="ECO:0000256" key="4">
    <source>
        <dbReference type="ARBA" id="ARBA00022723"/>
    </source>
</evidence>
<evidence type="ECO:0000256" key="10">
    <source>
        <dbReference type="ARBA" id="ARBA00023209"/>
    </source>
</evidence>
<dbReference type="PANTHER" id="PTHR12358">
    <property type="entry name" value="SPHINGOSINE KINASE"/>
    <property type="match status" value="1"/>
</dbReference>
<dbReference type="Proteomes" id="UP001501323">
    <property type="component" value="Unassembled WGS sequence"/>
</dbReference>
<feature type="region of interest" description="Disordered" evidence="12">
    <location>
        <begin position="317"/>
        <end position="336"/>
    </location>
</feature>
<dbReference type="Pfam" id="PF19279">
    <property type="entry name" value="YegS_C"/>
    <property type="match status" value="1"/>
</dbReference>
<keyword evidence="8" id="KW-0460">Magnesium</keyword>
<dbReference type="Pfam" id="PF00781">
    <property type="entry name" value="DAGK_cat"/>
    <property type="match status" value="1"/>
</dbReference>
<dbReference type="SUPFAM" id="SSF111331">
    <property type="entry name" value="NAD kinase/diacylglycerol kinase-like"/>
    <property type="match status" value="1"/>
</dbReference>
<evidence type="ECO:0000256" key="3">
    <source>
        <dbReference type="ARBA" id="ARBA00022679"/>
    </source>
</evidence>
<dbReference type="InterPro" id="IPR017438">
    <property type="entry name" value="ATP-NAD_kinase_N"/>
</dbReference>
<dbReference type="NCBIfam" id="TIGR00147">
    <property type="entry name" value="YegS/Rv2252/BmrU family lipid kinase"/>
    <property type="match status" value="1"/>
</dbReference>
<evidence type="ECO:0000256" key="12">
    <source>
        <dbReference type="SAM" id="MobiDB-lite"/>
    </source>
</evidence>
<evidence type="ECO:0000256" key="11">
    <source>
        <dbReference type="ARBA" id="ARBA00023264"/>
    </source>
</evidence>
<keyword evidence="11" id="KW-1208">Phospholipid metabolism</keyword>
<evidence type="ECO:0000256" key="9">
    <source>
        <dbReference type="ARBA" id="ARBA00023098"/>
    </source>
</evidence>
<dbReference type="PROSITE" id="PS50146">
    <property type="entry name" value="DAGK"/>
    <property type="match status" value="1"/>
</dbReference>
<keyword evidence="2" id="KW-0444">Lipid biosynthesis</keyword>
<keyword evidence="10" id="KW-0594">Phospholipid biosynthesis</keyword>
<dbReference type="RefSeq" id="WP_345293643.1">
    <property type="nucleotide sequence ID" value="NZ_BAABJY010000001.1"/>
</dbReference>
<keyword evidence="15" id="KW-1185">Reference proteome</keyword>
<dbReference type="Gene3D" id="3.40.50.10330">
    <property type="entry name" value="Probable inorganic polyphosphate/atp-NAD kinase, domain 1"/>
    <property type="match status" value="1"/>
</dbReference>